<evidence type="ECO:0000313" key="9">
    <source>
        <dbReference type="EMBL" id="MFD1250380.1"/>
    </source>
</evidence>
<keyword evidence="5 7" id="KW-0472">Membrane</keyword>
<keyword evidence="3 7" id="KW-0812">Transmembrane</keyword>
<evidence type="ECO:0000256" key="6">
    <source>
        <dbReference type="SAM" id="MobiDB-lite"/>
    </source>
</evidence>
<dbReference type="EMBL" id="JBHTLX010000023">
    <property type="protein sequence ID" value="MFD1250380.1"/>
    <property type="molecule type" value="Genomic_DNA"/>
</dbReference>
<evidence type="ECO:0000256" key="2">
    <source>
        <dbReference type="ARBA" id="ARBA00022475"/>
    </source>
</evidence>
<evidence type="ECO:0000256" key="1">
    <source>
        <dbReference type="ARBA" id="ARBA00004162"/>
    </source>
</evidence>
<evidence type="ECO:0000256" key="5">
    <source>
        <dbReference type="ARBA" id="ARBA00023136"/>
    </source>
</evidence>
<feature type="region of interest" description="Disordered" evidence="6">
    <location>
        <begin position="1"/>
        <end position="21"/>
    </location>
</feature>
<evidence type="ECO:0000259" key="8">
    <source>
        <dbReference type="Pfam" id="PF04024"/>
    </source>
</evidence>
<keyword evidence="2" id="KW-1003">Cell membrane</keyword>
<evidence type="ECO:0000256" key="3">
    <source>
        <dbReference type="ARBA" id="ARBA00022692"/>
    </source>
</evidence>
<keyword evidence="10" id="KW-1185">Reference proteome</keyword>
<name>A0ABW3W7D0_9ACTN</name>
<comment type="subcellular location">
    <subcellularLocation>
        <location evidence="1">Cell membrane</location>
        <topology evidence="1">Single-pass membrane protein</topology>
    </subcellularLocation>
</comment>
<evidence type="ECO:0000313" key="10">
    <source>
        <dbReference type="Proteomes" id="UP001597229"/>
    </source>
</evidence>
<feature type="domain" description="Phage shock protein PspC N-terminal" evidence="8">
    <location>
        <begin position="17"/>
        <end position="74"/>
    </location>
</feature>
<gene>
    <name evidence="9" type="ORF">ACFQ3F_21490</name>
</gene>
<evidence type="ECO:0000256" key="4">
    <source>
        <dbReference type="ARBA" id="ARBA00022989"/>
    </source>
</evidence>
<dbReference type="PANTHER" id="PTHR33885:SF3">
    <property type="entry name" value="PHAGE SHOCK PROTEIN C"/>
    <property type="match status" value="1"/>
</dbReference>
<reference evidence="10" key="1">
    <citation type="journal article" date="2019" name="Int. J. Syst. Evol. Microbiol.">
        <title>The Global Catalogue of Microorganisms (GCM) 10K type strain sequencing project: providing services to taxonomists for standard genome sequencing and annotation.</title>
        <authorList>
            <consortium name="The Broad Institute Genomics Platform"/>
            <consortium name="The Broad Institute Genome Sequencing Center for Infectious Disease"/>
            <person name="Wu L."/>
            <person name="Ma J."/>
        </authorList>
    </citation>
    <scope>NUCLEOTIDE SEQUENCE [LARGE SCALE GENOMIC DNA]</scope>
    <source>
        <strain evidence="10">CCUG 52478</strain>
    </source>
</reference>
<dbReference type="Pfam" id="PF04024">
    <property type="entry name" value="PspC"/>
    <property type="match status" value="1"/>
</dbReference>
<keyword evidence="4 7" id="KW-1133">Transmembrane helix</keyword>
<dbReference type="InterPro" id="IPR052027">
    <property type="entry name" value="PspC"/>
</dbReference>
<comment type="caution">
    <text evidence="9">The sequence shown here is derived from an EMBL/GenBank/DDBJ whole genome shotgun (WGS) entry which is preliminary data.</text>
</comment>
<dbReference type="PANTHER" id="PTHR33885">
    <property type="entry name" value="PHAGE SHOCK PROTEIN C"/>
    <property type="match status" value="1"/>
</dbReference>
<evidence type="ECO:0000256" key="7">
    <source>
        <dbReference type="SAM" id="Phobius"/>
    </source>
</evidence>
<protein>
    <submittedName>
        <fullName evidence="9">PspC domain-containing protein</fullName>
    </submittedName>
</protein>
<feature type="transmembrane region" description="Helical" evidence="7">
    <location>
        <begin position="48"/>
        <end position="72"/>
    </location>
</feature>
<organism evidence="9 10">
    <name type="scientific">Nocardioides ginsengisoli</name>
    <dbReference type="NCBI Taxonomy" id="363868"/>
    <lineage>
        <taxon>Bacteria</taxon>
        <taxon>Bacillati</taxon>
        <taxon>Actinomycetota</taxon>
        <taxon>Actinomycetes</taxon>
        <taxon>Propionibacteriales</taxon>
        <taxon>Nocardioidaceae</taxon>
        <taxon>Nocardioides</taxon>
    </lineage>
</organism>
<sequence length="75" mass="8087">MSNYDSYPHPNNPSAPRRLTRTEGDKMVAGVCSGVAHHLGMDPTIVRLLMVAATVFTGGCAALVYLAGWWLMPRG</sequence>
<accession>A0ABW3W7D0</accession>
<dbReference type="RefSeq" id="WP_367919653.1">
    <property type="nucleotide sequence ID" value="NZ_BAABAC010000023.1"/>
</dbReference>
<dbReference type="InterPro" id="IPR007168">
    <property type="entry name" value="Phageshock_PspC_N"/>
</dbReference>
<proteinExistence type="predicted"/>
<dbReference type="Proteomes" id="UP001597229">
    <property type="component" value="Unassembled WGS sequence"/>
</dbReference>